<sequence length="268" mass="29461">MKKWMTALAFVVSVMLLLSACSQSGSSTPASSSTSGDDSLQKWKDKGTVVIGGTTTGPPFSFLTSKNENDGLMYDIAKRVVEEMGLKTKTEGMLYANIIPALEAGKIDMISCGCVITEEKKQVMNFTDVVYKISEGFVVKSDNTTIKTLEDLKGKKVAASAGGLYYNNLKKMEGVEVVTYKSTQDMVTELENGRIDAFFQDKPIILYLIKQNPQLKIKLVEGYQSQWIGEVGLGLPKGADSLTQEVNKVIKKLQENGEIDSIIRKWDL</sequence>
<evidence type="ECO:0000256" key="1">
    <source>
        <dbReference type="ARBA" id="ARBA00022729"/>
    </source>
</evidence>
<feature type="chain" id="PRO_5039649850" evidence="2">
    <location>
        <begin position="21"/>
        <end position="268"/>
    </location>
</feature>
<keyword evidence="5" id="KW-1185">Reference proteome</keyword>
<organism evidence="4 5">
    <name type="scientific">Brevibacillus nitrificans</name>
    <dbReference type="NCBI Taxonomy" id="651560"/>
    <lineage>
        <taxon>Bacteria</taxon>
        <taxon>Bacillati</taxon>
        <taxon>Bacillota</taxon>
        <taxon>Bacilli</taxon>
        <taxon>Bacillales</taxon>
        <taxon>Paenibacillaceae</taxon>
        <taxon>Brevibacillus</taxon>
    </lineage>
</organism>
<gene>
    <name evidence="4" type="ORF">EDM59_14720</name>
</gene>
<evidence type="ECO:0000313" key="4">
    <source>
        <dbReference type="EMBL" id="RNB83779.1"/>
    </source>
</evidence>
<evidence type="ECO:0000313" key="5">
    <source>
        <dbReference type="Proteomes" id="UP000269573"/>
    </source>
</evidence>
<comment type="caution">
    <text evidence="4">The sequence shown here is derived from an EMBL/GenBank/DDBJ whole genome shotgun (WGS) entry which is preliminary data.</text>
</comment>
<feature type="signal peptide" evidence="2">
    <location>
        <begin position="1"/>
        <end position="20"/>
    </location>
</feature>
<dbReference type="RefSeq" id="WP_122924290.1">
    <property type="nucleotide sequence ID" value="NZ_RHHU01000010.1"/>
</dbReference>
<dbReference type="PANTHER" id="PTHR35936:SF17">
    <property type="entry name" value="ARGININE-BINDING EXTRACELLULAR PROTEIN ARTP"/>
    <property type="match status" value="1"/>
</dbReference>
<protein>
    <submittedName>
        <fullName evidence="4">Amino acid ABC transporter substrate-binding protein</fullName>
    </submittedName>
</protein>
<evidence type="ECO:0000259" key="3">
    <source>
        <dbReference type="SMART" id="SM00062"/>
    </source>
</evidence>
<dbReference type="PROSITE" id="PS51257">
    <property type="entry name" value="PROKAR_LIPOPROTEIN"/>
    <property type="match status" value="1"/>
</dbReference>
<dbReference type="Pfam" id="PF00497">
    <property type="entry name" value="SBP_bac_3"/>
    <property type="match status" value="1"/>
</dbReference>
<dbReference type="InterPro" id="IPR001638">
    <property type="entry name" value="Solute-binding_3/MltF_N"/>
</dbReference>
<dbReference type="SMART" id="SM00062">
    <property type="entry name" value="PBPb"/>
    <property type="match status" value="1"/>
</dbReference>
<name>A0A3M8D7T2_9BACL</name>
<dbReference type="Gene3D" id="3.40.190.10">
    <property type="entry name" value="Periplasmic binding protein-like II"/>
    <property type="match status" value="2"/>
</dbReference>
<dbReference type="EMBL" id="RHHU01000010">
    <property type="protein sequence ID" value="RNB83779.1"/>
    <property type="molecule type" value="Genomic_DNA"/>
</dbReference>
<dbReference type="SUPFAM" id="SSF53850">
    <property type="entry name" value="Periplasmic binding protein-like II"/>
    <property type="match status" value="1"/>
</dbReference>
<dbReference type="PANTHER" id="PTHR35936">
    <property type="entry name" value="MEMBRANE-BOUND LYTIC MUREIN TRANSGLYCOSYLASE F"/>
    <property type="match status" value="1"/>
</dbReference>
<keyword evidence="1 2" id="KW-0732">Signal</keyword>
<accession>A0A3M8D7T2</accession>
<proteinExistence type="predicted"/>
<dbReference type="CDD" id="cd13530">
    <property type="entry name" value="PBP2_peptides_like"/>
    <property type="match status" value="1"/>
</dbReference>
<reference evidence="4 5" key="1">
    <citation type="submission" date="2018-10" db="EMBL/GenBank/DDBJ databases">
        <title>Phylogenomics of Brevibacillus.</title>
        <authorList>
            <person name="Dunlap C."/>
        </authorList>
    </citation>
    <scope>NUCLEOTIDE SEQUENCE [LARGE SCALE GENOMIC DNA]</scope>
    <source>
        <strain evidence="4 5">JCM 15774</strain>
    </source>
</reference>
<feature type="domain" description="Solute-binding protein family 3/N-terminal" evidence="3">
    <location>
        <begin position="48"/>
        <end position="267"/>
    </location>
</feature>
<dbReference type="Proteomes" id="UP000269573">
    <property type="component" value="Unassembled WGS sequence"/>
</dbReference>
<evidence type="ECO:0000256" key="2">
    <source>
        <dbReference type="SAM" id="SignalP"/>
    </source>
</evidence>
<dbReference type="AlphaFoldDB" id="A0A3M8D7T2"/>